<dbReference type="RefSeq" id="XP_015187313.1">
    <property type="nucleotide sequence ID" value="XM_015331827.1"/>
</dbReference>
<feature type="transmembrane region" description="Helical" evidence="1">
    <location>
        <begin position="203"/>
        <end position="226"/>
    </location>
</feature>
<evidence type="ECO:0000313" key="6">
    <source>
        <dbReference type="RefSeq" id="XP_015187309.1"/>
    </source>
</evidence>
<evidence type="ECO:0000313" key="7">
    <source>
        <dbReference type="RefSeq" id="XP_015187310.1"/>
    </source>
</evidence>
<organism evidence="2 8">
    <name type="scientific">Polistes dominula</name>
    <name type="common">European paper wasp</name>
    <name type="synonym">Vespa dominula</name>
    <dbReference type="NCBI Taxonomy" id="743375"/>
    <lineage>
        <taxon>Eukaryota</taxon>
        <taxon>Metazoa</taxon>
        <taxon>Ecdysozoa</taxon>
        <taxon>Arthropoda</taxon>
        <taxon>Hexapoda</taxon>
        <taxon>Insecta</taxon>
        <taxon>Pterygota</taxon>
        <taxon>Neoptera</taxon>
        <taxon>Endopterygota</taxon>
        <taxon>Hymenoptera</taxon>
        <taxon>Apocrita</taxon>
        <taxon>Aculeata</taxon>
        <taxon>Vespoidea</taxon>
        <taxon>Vespidae</taxon>
        <taxon>Polistinae</taxon>
        <taxon>Polistini</taxon>
        <taxon>Polistes</taxon>
    </lineage>
</organism>
<dbReference type="GeneID" id="107072136"/>
<dbReference type="RefSeq" id="XP_015187307.1">
    <property type="nucleotide sequence ID" value="XM_015331821.1"/>
</dbReference>
<name>A0ABM1J4C5_POLDO</name>
<evidence type="ECO:0000313" key="4">
    <source>
        <dbReference type="RefSeq" id="XP_015187307.1"/>
    </source>
</evidence>
<keyword evidence="2" id="KW-1185">Reference proteome</keyword>
<dbReference type="Proteomes" id="UP000694924">
    <property type="component" value="Unplaced"/>
</dbReference>
<proteinExistence type="predicted"/>
<evidence type="ECO:0000313" key="2">
    <source>
        <dbReference type="Proteomes" id="UP000694924"/>
    </source>
</evidence>
<protein>
    <submittedName>
        <fullName evidence="3 4">Uncharacterized protein LOC107072136</fullName>
    </submittedName>
</protein>
<dbReference type="RefSeq" id="XP_015187310.1">
    <property type="nucleotide sequence ID" value="XM_015331824.1"/>
</dbReference>
<keyword evidence="1" id="KW-0812">Transmembrane</keyword>
<feature type="transmembrane region" description="Helical" evidence="1">
    <location>
        <begin position="12"/>
        <end position="31"/>
    </location>
</feature>
<dbReference type="RefSeq" id="XP_015187308.1">
    <property type="nucleotide sequence ID" value="XM_015331822.1"/>
</dbReference>
<evidence type="ECO:0000313" key="8">
    <source>
        <dbReference type="RefSeq" id="XP_015187313.1"/>
    </source>
</evidence>
<dbReference type="RefSeq" id="XP_015187306.1">
    <property type="nucleotide sequence ID" value="XM_015331820.1"/>
</dbReference>
<dbReference type="RefSeq" id="XP_015187309.1">
    <property type="nucleotide sequence ID" value="XM_015331823.1"/>
</dbReference>
<sequence>MPLYSRSDNWASKLVIVLQFTAWISVGIVLLQKGVTSLRSQSMIETNSNTQETNDTTMKYLNEKTKRTTDQEDLSSYISKSKEHSIKKLLKSYPEKANDNIILEKHSSRHLNINGKYYEDSGDKISDMNWLTKESKENKQEEEKDIMNLNKIVTRTSINDSSIYSNETQEYKITTVDSEKRNNSNVTSLRNGKKLRARMSSGAAAAIAMVAVGAAMLVVGPMVIALRALDKRRQERRYLKSLGWNDQPPTYEQATLMSEVPRYSTLNLNTTVHSSCVASPSACLPANTS</sequence>
<evidence type="ECO:0000256" key="1">
    <source>
        <dbReference type="SAM" id="Phobius"/>
    </source>
</evidence>
<keyword evidence="1" id="KW-0472">Membrane</keyword>
<keyword evidence="1" id="KW-1133">Transmembrane helix</keyword>
<reference evidence="3 4" key="1">
    <citation type="submission" date="2025-05" db="UniProtKB">
        <authorList>
            <consortium name="RefSeq"/>
        </authorList>
    </citation>
    <scope>IDENTIFICATION</scope>
    <source>
        <tissue evidence="3 4">Whole body</tissue>
    </source>
</reference>
<evidence type="ECO:0000313" key="3">
    <source>
        <dbReference type="RefSeq" id="XP_015187306.1"/>
    </source>
</evidence>
<gene>
    <name evidence="3 4 5 6 7 8" type="primary">LOC107072136</name>
</gene>
<accession>A0ABM1J4C5</accession>
<evidence type="ECO:0000313" key="5">
    <source>
        <dbReference type="RefSeq" id="XP_015187308.1"/>
    </source>
</evidence>